<dbReference type="EMBL" id="JBBMQX010000001">
    <property type="protein sequence ID" value="MEM5531188.1"/>
    <property type="molecule type" value="Genomic_DNA"/>
</dbReference>
<accession>A0ABU9TBX4</accession>
<feature type="transmembrane region" description="Helical" evidence="1">
    <location>
        <begin position="12"/>
        <end position="34"/>
    </location>
</feature>
<keyword evidence="3" id="KW-1185">Reference proteome</keyword>
<keyword evidence="1" id="KW-0472">Membrane</keyword>
<evidence type="ECO:0000313" key="2">
    <source>
        <dbReference type="EMBL" id="MEM5531188.1"/>
    </source>
</evidence>
<keyword evidence="1" id="KW-1133">Transmembrane helix</keyword>
<comment type="caution">
    <text evidence="2">The sequence shown here is derived from an EMBL/GenBank/DDBJ whole genome shotgun (WGS) entry which is preliminary data.</text>
</comment>
<dbReference type="Proteomes" id="UP001457661">
    <property type="component" value="Unassembled WGS sequence"/>
</dbReference>
<keyword evidence="1" id="KW-0812">Transmembrane</keyword>
<organism evidence="2 3">
    <name type="scientific">Pseudoalteromonas arctica</name>
    <dbReference type="NCBI Taxonomy" id="394751"/>
    <lineage>
        <taxon>Bacteria</taxon>
        <taxon>Pseudomonadati</taxon>
        <taxon>Pseudomonadota</taxon>
        <taxon>Gammaproteobacteria</taxon>
        <taxon>Alteromonadales</taxon>
        <taxon>Pseudoalteromonadaceae</taxon>
        <taxon>Pseudoalteromonas</taxon>
    </lineage>
</organism>
<evidence type="ECO:0000256" key="1">
    <source>
        <dbReference type="SAM" id="Phobius"/>
    </source>
</evidence>
<reference evidence="2 3" key="1">
    <citation type="submission" date="2024-03" db="EMBL/GenBank/DDBJ databases">
        <title>Community enrichment and isolation of bacterial strains for fucoidan degradation.</title>
        <authorList>
            <person name="Sichert A."/>
        </authorList>
    </citation>
    <scope>NUCLEOTIDE SEQUENCE [LARGE SCALE GENOMIC DNA]</scope>
    <source>
        <strain evidence="2 3">AS26</strain>
    </source>
</reference>
<evidence type="ECO:0000313" key="3">
    <source>
        <dbReference type="Proteomes" id="UP001457661"/>
    </source>
</evidence>
<proteinExistence type="predicted"/>
<gene>
    <name evidence="2" type="ORF">WNY57_01970</name>
</gene>
<protein>
    <submittedName>
        <fullName evidence="2">Uncharacterized protein</fullName>
    </submittedName>
</protein>
<dbReference type="RefSeq" id="WP_007584248.1">
    <property type="nucleotide sequence ID" value="NZ_CANNEU010000004.1"/>
</dbReference>
<sequence>MKSDKFFKWVWNLNGLVLFSGLIIAILFVFYQLASVIFKDQILVKQTTLNLAQDDNKEENWRLGYPHKISGTDFYFIALESEKLFVEKSEVLGIYNEFGGSSYKPTRSKNVLFTNSITNNSVWLFKSIDQLIIDIMPLVDDEFNERSATRAISYEVINSDTNLDNKLDNTDNRTFALSKVDGSNYTEIITDYNRIVESGLNSDGELFVIFINNNVVYSMLVDLITFEILSKKPLPKVGG</sequence>
<name>A0ABU9TBX4_9GAMM</name>